<dbReference type="AlphaFoldDB" id="A0AB74U8H3"/>
<dbReference type="InterPro" id="IPR009734">
    <property type="entry name" value="Myoviridae_GpU"/>
</dbReference>
<protein>
    <submittedName>
        <fullName evidence="1">Phage tail protein</fullName>
    </submittedName>
</protein>
<sequence length="147" mass="16168">MLMALGMFVFETRSVPYQQLQRTSAWRHAAQSRVGARPAYQYLGPGSDTLTLSGTLLPEFTGGRLELDALRQMASQGDAWPLIEGTGRQYGLWVITQVDETASQFHRDGAAGRLDFSLSLERVDDTRLDLLGSLTAESLSRLNGAYA</sequence>
<dbReference type="InterPro" id="IPR016912">
    <property type="entry name" value="Phage_P2_GpU"/>
</dbReference>
<organism evidence="1">
    <name type="scientific">Salinicola endophyticus</name>
    <dbReference type="NCBI Taxonomy" id="1949083"/>
    <lineage>
        <taxon>Bacteria</taxon>
        <taxon>Pseudomonadati</taxon>
        <taxon>Pseudomonadota</taxon>
        <taxon>Gammaproteobacteria</taxon>
        <taxon>Oceanospirillales</taxon>
        <taxon>Halomonadaceae</taxon>
        <taxon>Salinicola</taxon>
    </lineage>
</organism>
<dbReference type="EMBL" id="CP159578">
    <property type="protein sequence ID" value="XCJ80111.1"/>
    <property type="molecule type" value="Genomic_DNA"/>
</dbReference>
<reference evidence="1" key="1">
    <citation type="submission" date="2024-06" db="EMBL/GenBank/DDBJ databases">
        <title>Complete genome of Salinicola endophyticus HNIBRBA4755.</title>
        <authorList>
            <person name="Shin S.Y."/>
            <person name="Kang H."/>
            <person name="Song J."/>
        </authorList>
    </citation>
    <scope>NUCLEOTIDE SEQUENCE</scope>
    <source>
        <strain evidence="1">HNIBRBA4755</strain>
    </source>
</reference>
<dbReference type="Pfam" id="PF06995">
    <property type="entry name" value="Phage_P2_GpU"/>
    <property type="match status" value="1"/>
</dbReference>
<proteinExistence type="predicted"/>
<accession>A0AB74U8H3</accession>
<dbReference type="RefSeq" id="WP_035470479.1">
    <property type="nucleotide sequence ID" value="NZ_CP159578.1"/>
</dbReference>
<name>A0AB74U8H3_9GAMM</name>
<evidence type="ECO:0000313" key="1">
    <source>
        <dbReference type="EMBL" id="XCJ80111.1"/>
    </source>
</evidence>
<gene>
    <name evidence="1" type="ORF">ABV408_02775</name>
</gene>
<dbReference type="PIRSF" id="PIRSF029208">
    <property type="entry name" value="Phage_tail_GPU"/>
    <property type="match status" value="1"/>
</dbReference>